<proteinExistence type="inferred from homology"/>
<protein>
    <submittedName>
        <fullName evidence="4">TolC family protein</fullName>
    </submittedName>
</protein>
<evidence type="ECO:0000313" key="4">
    <source>
        <dbReference type="EMBL" id="RSK44765.1"/>
    </source>
</evidence>
<dbReference type="InterPro" id="IPR003423">
    <property type="entry name" value="OMP_efflux"/>
</dbReference>
<keyword evidence="2" id="KW-0812">Transmembrane</keyword>
<dbReference type="GO" id="GO:0015562">
    <property type="term" value="F:efflux transmembrane transporter activity"/>
    <property type="evidence" value="ECO:0007669"/>
    <property type="project" value="InterPro"/>
</dbReference>
<dbReference type="EMBL" id="RWIU01000002">
    <property type="protein sequence ID" value="RSK44765.1"/>
    <property type="molecule type" value="Genomic_DNA"/>
</dbReference>
<dbReference type="AlphaFoldDB" id="A0A428KEE2"/>
<dbReference type="PANTHER" id="PTHR30203">
    <property type="entry name" value="OUTER MEMBRANE CATION EFFLUX PROTEIN"/>
    <property type="match status" value="1"/>
</dbReference>
<dbReference type="OrthoDB" id="9770517at2"/>
<keyword evidence="2" id="KW-0449">Lipoprotein</keyword>
<evidence type="ECO:0000313" key="5">
    <source>
        <dbReference type="Proteomes" id="UP000270291"/>
    </source>
</evidence>
<feature type="compositionally biased region" description="Low complexity" evidence="3">
    <location>
        <begin position="31"/>
        <end position="44"/>
    </location>
</feature>
<dbReference type="Gene3D" id="2.20.200.10">
    <property type="entry name" value="Outer membrane efflux proteins (OEP)"/>
    <property type="match status" value="1"/>
</dbReference>
<dbReference type="Pfam" id="PF02321">
    <property type="entry name" value="OEP"/>
    <property type="match status" value="2"/>
</dbReference>
<evidence type="ECO:0000256" key="2">
    <source>
        <dbReference type="RuleBase" id="RU362097"/>
    </source>
</evidence>
<keyword evidence="2" id="KW-1134">Transmembrane beta strand</keyword>
<dbReference type="InterPro" id="IPR010131">
    <property type="entry name" value="MdtP/NodT-like"/>
</dbReference>
<dbReference type="Proteomes" id="UP000270291">
    <property type="component" value="Unassembled WGS sequence"/>
</dbReference>
<gene>
    <name evidence="4" type="ORF">EI293_09670</name>
</gene>
<reference evidence="4 5" key="1">
    <citation type="submission" date="2018-12" db="EMBL/GenBank/DDBJ databases">
        <authorList>
            <person name="Feng G."/>
            <person name="Zhu H."/>
        </authorList>
    </citation>
    <scope>NUCLEOTIDE SEQUENCE [LARGE SCALE GENOMIC DNA]</scope>
    <source>
        <strain evidence="4 5">LMG 26000</strain>
    </source>
</reference>
<dbReference type="RefSeq" id="WP_125436968.1">
    <property type="nucleotide sequence ID" value="NZ_RWIU01000002.1"/>
</dbReference>
<evidence type="ECO:0000256" key="3">
    <source>
        <dbReference type="SAM" id="MobiDB-lite"/>
    </source>
</evidence>
<keyword evidence="5" id="KW-1185">Reference proteome</keyword>
<sequence>MTLFRLFRTSFSGFLSSAEREPATAGSQPLAADSPSKTSSSASARGLGGLEVRRLLLLLTLAALGSCQTMQPVLTPRATAVPATFGTAAATAGATDSASIAAQPWQQFFADPNLIGLLDTALRANPDLLIAVQRVEVARASVQAARGALLPAVNGVAAASADRFATLSGTGYNATNDGRQLPTVAPDYFLGLRSAWEIDLWGKLRSRRRAAVARMLATEQGRRLVQTALVAQVARLYYELLTLDSQLDVLGKNERLQSRALEIVRVQKVGGRATELAVQQFTAQLLRTRSGEVEVQQRILATENQLNRLLGRYPQPIARGLPIQQQPLPAVLTTGLPAELLLRRPDVQQAELALLATKADVAAARAAFLPSLTLSPYVGLNAYKASLLLSTPGSLAYGLLAGVSAPLFNRNVLRAEYTQSAARQRIAYFEYQRSIQTGFEEVTTSLRGLQNYQRVYALQQQEVAALTKAVDISNDLYTASYATYLEVITAQRSALEAELNLTTTRREQFLQLIDLYRALGGGAPLATSDAAALR</sequence>
<dbReference type="SUPFAM" id="SSF56954">
    <property type="entry name" value="Outer membrane efflux proteins (OEP)"/>
    <property type="match status" value="1"/>
</dbReference>
<dbReference type="NCBIfam" id="TIGR01845">
    <property type="entry name" value="outer_NodT"/>
    <property type="match status" value="1"/>
</dbReference>
<name>A0A428KEE2_9BACT</name>
<evidence type="ECO:0000256" key="1">
    <source>
        <dbReference type="ARBA" id="ARBA00007613"/>
    </source>
</evidence>
<accession>A0A428KEE2</accession>
<feature type="region of interest" description="Disordered" evidence="3">
    <location>
        <begin position="18"/>
        <end position="44"/>
    </location>
</feature>
<comment type="similarity">
    <text evidence="1 2">Belongs to the outer membrane factor (OMF) (TC 1.B.17) family.</text>
</comment>
<comment type="caution">
    <text evidence="4">The sequence shown here is derived from an EMBL/GenBank/DDBJ whole genome shotgun (WGS) entry which is preliminary data.</text>
</comment>
<comment type="subcellular location">
    <subcellularLocation>
        <location evidence="2">Cell membrane</location>
        <topology evidence="2">Lipid-anchor</topology>
    </subcellularLocation>
</comment>
<keyword evidence="2" id="KW-0472">Membrane</keyword>
<dbReference type="GO" id="GO:0005886">
    <property type="term" value="C:plasma membrane"/>
    <property type="evidence" value="ECO:0007669"/>
    <property type="project" value="UniProtKB-SubCell"/>
</dbReference>
<dbReference type="Gene3D" id="1.20.1600.10">
    <property type="entry name" value="Outer membrane efflux proteins (OEP)"/>
    <property type="match status" value="1"/>
</dbReference>
<dbReference type="PANTHER" id="PTHR30203:SF30">
    <property type="entry name" value="OUTER MEMBRANE PROTEIN-RELATED"/>
    <property type="match status" value="1"/>
</dbReference>
<organism evidence="4 5">
    <name type="scientific">Hymenobacter perfusus</name>
    <dbReference type="NCBI Taxonomy" id="1236770"/>
    <lineage>
        <taxon>Bacteria</taxon>
        <taxon>Pseudomonadati</taxon>
        <taxon>Bacteroidota</taxon>
        <taxon>Cytophagia</taxon>
        <taxon>Cytophagales</taxon>
        <taxon>Hymenobacteraceae</taxon>
        <taxon>Hymenobacter</taxon>
    </lineage>
</organism>
<keyword evidence="2" id="KW-0564">Palmitate</keyword>